<comment type="catalytic activity">
    <reaction evidence="1 7">
        <text>an N-acyl-D-glucosamine 6-phosphate = an N-acyl-D-mannosamine 6-phosphate</text>
        <dbReference type="Rhea" id="RHEA:23932"/>
        <dbReference type="ChEBI" id="CHEBI:57599"/>
        <dbReference type="ChEBI" id="CHEBI:57666"/>
        <dbReference type="EC" id="5.1.3.9"/>
    </reaction>
</comment>
<evidence type="ECO:0000256" key="1">
    <source>
        <dbReference type="ARBA" id="ARBA00000056"/>
    </source>
</evidence>
<evidence type="ECO:0000256" key="3">
    <source>
        <dbReference type="ARBA" id="ARBA00005081"/>
    </source>
</evidence>
<keyword evidence="9" id="KW-1185">Reference proteome</keyword>
<gene>
    <name evidence="7" type="primary">nanE</name>
    <name evidence="8" type="ORF">ACFPQ4_01250</name>
</gene>
<comment type="function">
    <text evidence="2 7">Converts N-acetylmannosamine-6-phosphate (ManNAc-6-P) to N-acetylglucosamine-6-phosphate (GlcNAc-6-P).</text>
</comment>
<keyword evidence="5 7" id="KW-0413">Isomerase</keyword>
<sequence>MIEMNKYTNWEIGEFLDNNLISNLKHGLIVSCQALEQEPLYGSEVMLSMAMAAQEGGAVGIRANTPRDIAAIKSKCSLPVIGLYKKHYPDSDVYITPTIVEVKEIVEAGADFVAIDATALARPNGELLGDFVRSLRANFPGTLIVADVSTFEEGVAAMDLGVDLVSTTMSGYTPHSLQQEQPDIALVARLSALGRTPVLAEGRIWTPEECVACLEAGAHAAVVGTAITRPQEITKKFVKSIHESFHKMEV</sequence>
<dbReference type="PANTHER" id="PTHR36204:SF1">
    <property type="entry name" value="N-ACETYLMANNOSAMINE-6-PHOSPHATE 2-EPIMERASE-RELATED"/>
    <property type="match status" value="1"/>
</dbReference>
<dbReference type="InterPro" id="IPR007260">
    <property type="entry name" value="NanE"/>
</dbReference>
<dbReference type="InterPro" id="IPR011060">
    <property type="entry name" value="RibuloseP-bd_barrel"/>
</dbReference>
<dbReference type="Pfam" id="PF04131">
    <property type="entry name" value="NanE"/>
    <property type="match status" value="1"/>
</dbReference>
<reference evidence="9" key="1">
    <citation type="journal article" date="2019" name="Int. J. Syst. Evol. Microbiol.">
        <title>The Global Catalogue of Microorganisms (GCM) 10K type strain sequencing project: providing services to taxonomists for standard genome sequencing and annotation.</title>
        <authorList>
            <consortium name="The Broad Institute Genomics Platform"/>
            <consortium name="The Broad Institute Genome Sequencing Center for Infectious Disease"/>
            <person name="Wu L."/>
            <person name="Ma J."/>
        </authorList>
    </citation>
    <scope>NUCLEOTIDE SEQUENCE [LARGE SCALE GENOMIC DNA]</scope>
    <source>
        <strain evidence="9">CGMCC 1.18578</strain>
    </source>
</reference>
<dbReference type="PANTHER" id="PTHR36204">
    <property type="entry name" value="N-ACETYLMANNOSAMINE-6-PHOSPHATE 2-EPIMERASE-RELATED"/>
    <property type="match status" value="1"/>
</dbReference>
<dbReference type="GO" id="GO:0047465">
    <property type="term" value="F:N-acylglucosamine-6-phosphate 2-epimerase activity"/>
    <property type="evidence" value="ECO:0007669"/>
    <property type="project" value="UniProtKB-EC"/>
</dbReference>
<dbReference type="Gene3D" id="3.20.20.70">
    <property type="entry name" value="Aldolase class I"/>
    <property type="match status" value="1"/>
</dbReference>
<accession>A0ABW0QX00</accession>
<evidence type="ECO:0000256" key="4">
    <source>
        <dbReference type="ARBA" id="ARBA00007439"/>
    </source>
</evidence>
<keyword evidence="6 7" id="KW-0119">Carbohydrate metabolism</keyword>
<dbReference type="NCBIfam" id="NF002231">
    <property type="entry name" value="PRK01130.1"/>
    <property type="match status" value="1"/>
</dbReference>
<protein>
    <recommendedName>
        <fullName evidence="7">Putative N-acetylmannosamine-6-phosphate 2-epimerase</fullName>
        <ecNumber evidence="7">5.1.3.9</ecNumber>
    </recommendedName>
    <alternativeName>
        <fullName evidence="7">ManNAc-6-P epimerase</fullName>
    </alternativeName>
</protein>
<evidence type="ECO:0000313" key="9">
    <source>
        <dbReference type="Proteomes" id="UP001596108"/>
    </source>
</evidence>
<comment type="caution">
    <text evidence="8">The sequence shown here is derived from an EMBL/GenBank/DDBJ whole genome shotgun (WGS) entry which is preliminary data.</text>
</comment>
<dbReference type="Proteomes" id="UP001596108">
    <property type="component" value="Unassembled WGS sequence"/>
</dbReference>
<evidence type="ECO:0000256" key="7">
    <source>
        <dbReference type="HAMAP-Rule" id="MF_01235"/>
    </source>
</evidence>
<comment type="pathway">
    <text evidence="3 7">Amino-sugar metabolism; N-acetylneuraminate degradation; D-fructose 6-phosphate from N-acetylneuraminate: step 3/5.</text>
</comment>
<evidence type="ECO:0000313" key="8">
    <source>
        <dbReference type="EMBL" id="MFC5528087.1"/>
    </source>
</evidence>
<dbReference type="SUPFAM" id="SSF51366">
    <property type="entry name" value="Ribulose-phoshate binding barrel"/>
    <property type="match status" value="1"/>
</dbReference>
<evidence type="ECO:0000256" key="2">
    <source>
        <dbReference type="ARBA" id="ARBA00002147"/>
    </source>
</evidence>
<dbReference type="CDD" id="cd04729">
    <property type="entry name" value="NanE"/>
    <property type="match status" value="1"/>
</dbReference>
<evidence type="ECO:0000256" key="5">
    <source>
        <dbReference type="ARBA" id="ARBA00023235"/>
    </source>
</evidence>
<proteinExistence type="inferred from homology"/>
<dbReference type="RefSeq" id="WP_378109897.1">
    <property type="nucleotide sequence ID" value="NZ_JBHSNC010000005.1"/>
</dbReference>
<organism evidence="8 9">
    <name type="scientific">Cohnella yongneupensis</name>
    <dbReference type="NCBI Taxonomy" id="425006"/>
    <lineage>
        <taxon>Bacteria</taxon>
        <taxon>Bacillati</taxon>
        <taxon>Bacillota</taxon>
        <taxon>Bacilli</taxon>
        <taxon>Bacillales</taxon>
        <taxon>Paenibacillaceae</taxon>
        <taxon>Cohnella</taxon>
    </lineage>
</organism>
<evidence type="ECO:0000256" key="6">
    <source>
        <dbReference type="ARBA" id="ARBA00023277"/>
    </source>
</evidence>
<dbReference type="EMBL" id="JBHSNC010000005">
    <property type="protein sequence ID" value="MFC5528087.1"/>
    <property type="molecule type" value="Genomic_DNA"/>
</dbReference>
<dbReference type="HAMAP" id="MF_01235">
    <property type="entry name" value="ManNAc6P_epimer"/>
    <property type="match status" value="1"/>
</dbReference>
<comment type="similarity">
    <text evidence="4 7">Belongs to the NanE family.</text>
</comment>
<dbReference type="EC" id="5.1.3.9" evidence="7"/>
<name>A0ABW0QX00_9BACL</name>
<dbReference type="InterPro" id="IPR013785">
    <property type="entry name" value="Aldolase_TIM"/>
</dbReference>